<evidence type="ECO:0000313" key="4">
    <source>
        <dbReference type="EMBL" id="MXU64253.1"/>
    </source>
</evidence>
<dbReference type="SUPFAM" id="SSF55729">
    <property type="entry name" value="Acyl-CoA N-acyltransferases (Nat)"/>
    <property type="match status" value="1"/>
</dbReference>
<feature type="domain" description="N-acetyltransferase" evidence="3">
    <location>
        <begin position="4"/>
        <end position="155"/>
    </location>
</feature>
<gene>
    <name evidence="4" type="ORF">GSH16_02250</name>
</gene>
<dbReference type="AlphaFoldDB" id="A0A6B0TTF0"/>
<name>A0A6B0TTF0_9RHOB</name>
<dbReference type="InterPro" id="IPR050832">
    <property type="entry name" value="Bact_Acetyltransf"/>
</dbReference>
<keyword evidence="1 4" id="KW-0808">Transferase</keyword>
<organism evidence="4 5">
    <name type="scientific">Oceanomicrobium pacificus</name>
    <dbReference type="NCBI Taxonomy" id="2692916"/>
    <lineage>
        <taxon>Bacteria</taxon>
        <taxon>Pseudomonadati</taxon>
        <taxon>Pseudomonadota</taxon>
        <taxon>Alphaproteobacteria</taxon>
        <taxon>Rhodobacterales</taxon>
        <taxon>Paracoccaceae</taxon>
        <taxon>Oceanomicrobium</taxon>
    </lineage>
</organism>
<dbReference type="EMBL" id="WUWG01000001">
    <property type="protein sequence ID" value="MXU64253.1"/>
    <property type="molecule type" value="Genomic_DNA"/>
</dbReference>
<dbReference type="CDD" id="cd04301">
    <property type="entry name" value="NAT_SF"/>
    <property type="match status" value="1"/>
</dbReference>
<dbReference type="Pfam" id="PF13508">
    <property type="entry name" value="Acetyltransf_7"/>
    <property type="match status" value="1"/>
</dbReference>
<dbReference type="PANTHER" id="PTHR43877">
    <property type="entry name" value="AMINOALKYLPHOSPHONATE N-ACETYLTRANSFERASE-RELATED-RELATED"/>
    <property type="match status" value="1"/>
</dbReference>
<dbReference type="InterPro" id="IPR000182">
    <property type="entry name" value="GNAT_dom"/>
</dbReference>
<dbReference type="InterPro" id="IPR016181">
    <property type="entry name" value="Acyl_CoA_acyltransferase"/>
</dbReference>
<protein>
    <submittedName>
        <fullName evidence="4">GNAT family N-acetyltransferase</fullName>
    </submittedName>
</protein>
<keyword evidence="2" id="KW-0012">Acyltransferase</keyword>
<evidence type="ECO:0000259" key="3">
    <source>
        <dbReference type="PROSITE" id="PS51186"/>
    </source>
</evidence>
<accession>A0A6B0TTF0</accession>
<dbReference type="RefSeq" id="WP_160851438.1">
    <property type="nucleotide sequence ID" value="NZ_WUWG01000001.1"/>
</dbReference>
<keyword evidence="5" id="KW-1185">Reference proteome</keyword>
<dbReference type="PROSITE" id="PS51186">
    <property type="entry name" value="GNAT"/>
    <property type="match status" value="1"/>
</dbReference>
<dbReference type="Proteomes" id="UP000436016">
    <property type="component" value="Unassembled WGS sequence"/>
</dbReference>
<comment type="caution">
    <text evidence="4">The sequence shown here is derived from an EMBL/GenBank/DDBJ whole genome shotgun (WGS) entry which is preliminary data.</text>
</comment>
<reference evidence="4 5" key="1">
    <citation type="submission" date="2019-12" db="EMBL/GenBank/DDBJ databases">
        <title>Strain KN286 was isolated from seawater, which was collected from Caroline Seamount in the tropical western Pacific.</title>
        <authorList>
            <person name="Wang Q."/>
        </authorList>
    </citation>
    <scope>NUCLEOTIDE SEQUENCE [LARGE SCALE GENOMIC DNA]</scope>
    <source>
        <strain evidence="4 5">KN286</strain>
    </source>
</reference>
<dbReference type="GO" id="GO:0016747">
    <property type="term" value="F:acyltransferase activity, transferring groups other than amino-acyl groups"/>
    <property type="evidence" value="ECO:0007669"/>
    <property type="project" value="InterPro"/>
</dbReference>
<evidence type="ECO:0000256" key="2">
    <source>
        <dbReference type="ARBA" id="ARBA00023315"/>
    </source>
</evidence>
<proteinExistence type="predicted"/>
<evidence type="ECO:0000256" key="1">
    <source>
        <dbReference type="ARBA" id="ARBA00022679"/>
    </source>
</evidence>
<dbReference type="Gene3D" id="3.40.630.30">
    <property type="match status" value="1"/>
</dbReference>
<evidence type="ECO:0000313" key="5">
    <source>
        <dbReference type="Proteomes" id="UP000436016"/>
    </source>
</evidence>
<sequence>MPDTAVRAARSDDVAALQALLETVDLFPPEMLPDMIAPALAGADEEVWLVAEGTVSLTGLCFARAEEMTDGTWNMLALGVGGSAQGQGVGRALVAAMEAELAERGARLLIVDTSGTAAFDPARRFYAQAGYTEAARIRDFWAEGDDKVTFLKPLGAGVPGQAHRP</sequence>